<comment type="caution">
    <text evidence="6">Lacks conserved residue(s) required for the propagation of feature annotation.</text>
</comment>
<keyword evidence="5 6" id="KW-0007">Acetylation</keyword>
<dbReference type="GO" id="GO:0019427">
    <property type="term" value="P:acetyl-CoA biosynthetic process from acetate"/>
    <property type="evidence" value="ECO:0007669"/>
    <property type="project" value="UniProtKB-UniRule"/>
</dbReference>
<dbReference type="InterPro" id="IPR025110">
    <property type="entry name" value="AMP-bd_C"/>
</dbReference>
<dbReference type="Gene3D" id="3.30.300.30">
    <property type="match status" value="1"/>
</dbReference>
<dbReference type="HAMAP" id="MF_01123">
    <property type="entry name" value="Ac_CoA_synth"/>
    <property type="match status" value="1"/>
</dbReference>
<dbReference type="Proteomes" id="UP000297535">
    <property type="component" value="Unassembled WGS sequence"/>
</dbReference>
<feature type="binding site" evidence="6">
    <location>
        <position position="525"/>
    </location>
    <ligand>
        <name>ATP</name>
        <dbReference type="ChEBI" id="CHEBI:30616"/>
    </ligand>
</feature>
<dbReference type="InterPro" id="IPR000873">
    <property type="entry name" value="AMP-dep_synth/lig_dom"/>
</dbReference>
<evidence type="ECO:0000256" key="5">
    <source>
        <dbReference type="ARBA" id="ARBA00022990"/>
    </source>
</evidence>
<dbReference type="GO" id="GO:0046872">
    <property type="term" value="F:metal ion binding"/>
    <property type="evidence" value="ECO:0007669"/>
    <property type="project" value="UniProtKB-KW"/>
</dbReference>
<comment type="function">
    <text evidence="6">Catalyzes the conversion of acetate into acetyl-CoA (AcCoA), an essential intermediate at the junction of anabolic and catabolic pathways. AcsA undergoes a two-step reaction. In the first half reaction, AcsA combines acetate with ATP to form acetyl-adenylate (AcAMP) intermediate. In the second half reaction, it can then transfer the acetyl group from AcAMP to the sulfhydryl group of CoA, forming the product AcCoA.</text>
</comment>
<feature type="domain" description="AMP-binding enzyme C-terminal" evidence="8">
    <location>
        <begin position="530"/>
        <end position="608"/>
    </location>
</feature>
<dbReference type="EMBL" id="SRLB01000006">
    <property type="protein sequence ID" value="TGE00089.1"/>
    <property type="molecule type" value="Genomic_DNA"/>
</dbReference>
<evidence type="ECO:0000259" key="8">
    <source>
        <dbReference type="Pfam" id="PF13193"/>
    </source>
</evidence>
<feature type="binding site" evidence="6">
    <location>
        <position position="514"/>
    </location>
    <ligand>
        <name>ATP</name>
        <dbReference type="ChEBI" id="CHEBI:30616"/>
    </ligand>
</feature>
<dbReference type="PANTHER" id="PTHR24095">
    <property type="entry name" value="ACETYL-COENZYME A SYNTHETASE"/>
    <property type="match status" value="1"/>
</dbReference>
<evidence type="ECO:0000256" key="4">
    <source>
        <dbReference type="ARBA" id="ARBA00022840"/>
    </source>
</evidence>
<accession>A0A4Z0NTK2</accession>
<feature type="binding site" evidence="6">
    <location>
        <position position="522"/>
    </location>
    <ligand>
        <name>CoA</name>
        <dbReference type="ChEBI" id="CHEBI:57287"/>
    </ligand>
</feature>
<comment type="cofactor">
    <cofactor evidence="6">
        <name>Mg(2+)</name>
        <dbReference type="ChEBI" id="CHEBI:18420"/>
    </cofactor>
</comment>
<feature type="binding site" evidence="6">
    <location>
        <begin position="386"/>
        <end position="388"/>
    </location>
    <ligand>
        <name>ATP</name>
        <dbReference type="ChEBI" id="CHEBI:30616"/>
    </ligand>
</feature>
<keyword evidence="2 6" id="KW-0436">Ligase</keyword>
<name>A0A4Z0NTK2_9HYPH</name>
<dbReference type="OrthoDB" id="9803968at2"/>
<reference evidence="10 11" key="1">
    <citation type="submission" date="2019-04" db="EMBL/GenBank/DDBJ databases">
        <authorList>
            <person name="Feng G."/>
            <person name="Zhu H."/>
        </authorList>
    </citation>
    <scope>NUCLEOTIDE SEQUENCE [LARGE SCALE GENOMIC DNA]</scope>
    <source>
        <strain evidence="10 11">6HR-1</strain>
    </source>
</reference>
<feature type="binding site" evidence="6">
    <location>
        <position position="541"/>
    </location>
    <ligand>
        <name>Mg(2+)</name>
        <dbReference type="ChEBI" id="CHEBI:18420"/>
    </ligand>
</feature>
<keyword evidence="6" id="KW-0479">Metal-binding</keyword>
<comment type="PTM">
    <text evidence="6">Acetylated. Deacetylation by the SIR2-homolog deacetylase activates the enzyme.</text>
</comment>
<feature type="binding site" evidence="6">
    <location>
        <position position="310"/>
    </location>
    <ligand>
        <name>CoA</name>
        <dbReference type="ChEBI" id="CHEBI:57287"/>
    </ligand>
</feature>
<dbReference type="CDD" id="cd05966">
    <property type="entry name" value="ACS"/>
    <property type="match status" value="1"/>
</dbReference>
<keyword evidence="4 6" id="KW-0067">ATP-binding</keyword>
<feature type="binding site" evidence="6">
    <location>
        <position position="538"/>
    </location>
    <ligand>
        <name>Mg(2+)</name>
        <dbReference type="ChEBI" id="CHEBI:18420"/>
    </ligand>
</feature>
<evidence type="ECO:0000256" key="2">
    <source>
        <dbReference type="ARBA" id="ARBA00022598"/>
    </source>
</evidence>
<dbReference type="Pfam" id="PF16177">
    <property type="entry name" value="ACAS_N"/>
    <property type="match status" value="1"/>
</dbReference>
<feature type="binding site" evidence="6">
    <location>
        <begin position="190"/>
        <end position="193"/>
    </location>
    <ligand>
        <name>CoA</name>
        <dbReference type="ChEBI" id="CHEBI:57287"/>
    </ligand>
</feature>
<dbReference type="Gene3D" id="3.40.50.12780">
    <property type="entry name" value="N-terminal domain of ligase-like"/>
    <property type="match status" value="1"/>
</dbReference>
<feature type="binding site" evidence="6">
    <location>
        <begin position="410"/>
        <end position="415"/>
    </location>
    <ligand>
        <name>ATP</name>
        <dbReference type="ChEBI" id="CHEBI:30616"/>
    </ligand>
</feature>
<dbReference type="InterPro" id="IPR011904">
    <property type="entry name" value="Ac_CoA_lig"/>
</dbReference>
<organism evidence="10 11">
    <name type="scientific">Methylobacterium nonmethylotrophicum</name>
    <dbReference type="NCBI Taxonomy" id="1141884"/>
    <lineage>
        <taxon>Bacteria</taxon>
        <taxon>Pseudomonadati</taxon>
        <taxon>Pseudomonadota</taxon>
        <taxon>Alphaproteobacteria</taxon>
        <taxon>Hyphomicrobiales</taxon>
        <taxon>Methylobacteriaceae</taxon>
        <taxon>Methylobacterium</taxon>
    </lineage>
</organism>
<dbReference type="InterPro" id="IPR032387">
    <property type="entry name" value="ACAS_N"/>
</dbReference>
<dbReference type="GO" id="GO:0005829">
    <property type="term" value="C:cytosol"/>
    <property type="evidence" value="ECO:0007669"/>
    <property type="project" value="TreeGrafter"/>
</dbReference>
<dbReference type="GO" id="GO:0005524">
    <property type="term" value="F:ATP binding"/>
    <property type="evidence" value="ECO:0007669"/>
    <property type="project" value="UniProtKB-KW"/>
</dbReference>
<evidence type="ECO:0000256" key="6">
    <source>
        <dbReference type="HAMAP-Rule" id="MF_01123"/>
    </source>
</evidence>
<comment type="caution">
    <text evidence="10">The sequence shown here is derived from an EMBL/GenBank/DDBJ whole genome shotgun (WGS) entry which is preliminary data.</text>
</comment>
<dbReference type="NCBIfam" id="NF001208">
    <property type="entry name" value="PRK00174.1"/>
    <property type="match status" value="1"/>
</dbReference>
<dbReference type="Pfam" id="PF00501">
    <property type="entry name" value="AMP-binding"/>
    <property type="match status" value="1"/>
</dbReference>
<evidence type="ECO:0000256" key="3">
    <source>
        <dbReference type="ARBA" id="ARBA00022741"/>
    </source>
</evidence>
<dbReference type="PROSITE" id="PS00455">
    <property type="entry name" value="AMP_BINDING"/>
    <property type="match status" value="1"/>
</dbReference>
<feature type="domain" description="Acetyl-coenzyme A synthetase N-terminal" evidence="9">
    <location>
        <begin position="23"/>
        <end position="80"/>
    </location>
</feature>
<dbReference type="InterPro" id="IPR042099">
    <property type="entry name" value="ANL_N_sf"/>
</dbReference>
<sequence length="649" mass="72031">MNQRVIEVSQDTRARAHIDEAKYQAWYEASIRDPEGFWREHGKRIDWFTPYAKVKETTFGPGDVSIKWFSDGVTNAAHNCIDRHLAKRGDQVAIIWEGDDPSESRHITYRELHAEVCRMANVLRNRGVGKGDRVTIYLPMIPEAAFAMLACARLGAIHSVVFGGFSPDSLAGRIQGCDSKLVITADEGLRGGRKVPLKANVDAAIQRLPADSVDHVVVVRRTGGAVEMDPVRDVYYDAAAREVTDECPVTHVEAEHPLFLLYTSGSTGQPKGVVHTTGGYLVYASMTHQYVFDYHEGDIYWCTADVGWVTGHSYILYGPLANGATTLMFEGIPTYPSISRFWDVVDKHKVNIFYTAPTAIRSLMGAGEEPVKKTSRKTLRVLGSVGEPINPEAWEWYYRVVGDERCPIVDTWWQTETGGILITPLPGATKLKPGSATRPFFGVKPVVVDGDNVVQEGACEGNLCIDDSWPGQMRTVWGDHERFIQTYFSTFPGRYFSGDGCRRDADGYYWITGRVDDVINVSGHRMGTAEVESSLVAHPKVSEAAVVGYPHDIKGQGIYAYVTLMQGEEPTDALRKELVAWVRKDIGPIASPDLIQFAPGLPKTRSGKIMRRILRKIAENEFSSLGDTSTLAEPAVVDDLIENRQNRTK</sequence>
<dbReference type="PANTHER" id="PTHR24095:SF14">
    <property type="entry name" value="ACETYL-COENZYME A SYNTHETASE 1"/>
    <property type="match status" value="1"/>
</dbReference>
<dbReference type="InterPro" id="IPR045851">
    <property type="entry name" value="AMP-bd_C_sf"/>
</dbReference>
<dbReference type="GO" id="GO:0016208">
    <property type="term" value="F:AMP binding"/>
    <property type="evidence" value="ECO:0007669"/>
    <property type="project" value="InterPro"/>
</dbReference>
<dbReference type="AlphaFoldDB" id="A0A4Z0NTK2"/>
<gene>
    <name evidence="10" type="primary">acs</name>
    <name evidence="6" type="synonym">acsA</name>
    <name evidence="10" type="ORF">EU555_09215</name>
</gene>
<protein>
    <recommendedName>
        <fullName evidence="6">Acetyl-coenzyme A synthetase</fullName>
        <shortName evidence="6">AcCoA synthetase</shortName>
        <shortName evidence="6">Acs</shortName>
        <ecNumber evidence="6">6.2.1.1</ecNumber>
    </recommendedName>
    <alternativeName>
        <fullName evidence="6">Acetate--CoA ligase</fullName>
    </alternativeName>
    <alternativeName>
        <fullName evidence="6">Acyl-activating enzyme</fullName>
    </alternativeName>
</protein>
<evidence type="ECO:0000259" key="7">
    <source>
        <dbReference type="Pfam" id="PF00501"/>
    </source>
</evidence>
<dbReference type="InterPro" id="IPR020845">
    <property type="entry name" value="AMP-binding_CS"/>
</dbReference>
<dbReference type="FunFam" id="3.30.300.30:FF:000004">
    <property type="entry name" value="Acetyl-coenzyme A synthetase"/>
    <property type="match status" value="1"/>
</dbReference>
<evidence type="ECO:0000313" key="11">
    <source>
        <dbReference type="Proteomes" id="UP000297535"/>
    </source>
</evidence>
<evidence type="ECO:0000313" key="10">
    <source>
        <dbReference type="EMBL" id="TGE00089.1"/>
    </source>
</evidence>
<keyword evidence="11" id="KW-1185">Reference proteome</keyword>
<dbReference type="SUPFAM" id="SSF56801">
    <property type="entry name" value="Acetyl-CoA synthetase-like"/>
    <property type="match status" value="1"/>
</dbReference>
<dbReference type="NCBIfam" id="TIGR02188">
    <property type="entry name" value="Ac_CoA_lig_AcsA"/>
    <property type="match status" value="1"/>
</dbReference>
<evidence type="ECO:0000256" key="1">
    <source>
        <dbReference type="ARBA" id="ARBA00006432"/>
    </source>
</evidence>
<comment type="catalytic activity">
    <reaction evidence="6">
        <text>acetate + ATP + CoA = acetyl-CoA + AMP + diphosphate</text>
        <dbReference type="Rhea" id="RHEA:23176"/>
        <dbReference type="ChEBI" id="CHEBI:30089"/>
        <dbReference type="ChEBI" id="CHEBI:30616"/>
        <dbReference type="ChEBI" id="CHEBI:33019"/>
        <dbReference type="ChEBI" id="CHEBI:57287"/>
        <dbReference type="ChEBI" id="CHEBI:57288"/>
        <dbReference type="ChEBI" id="CHEBI:456215"/>
        <dbReference type="EC" id="6.2.1.1"/>
    </reaction>
</comment>
<dbReference type="GO" id="GO:0003987">
    <property type="term" value="F:acetate-CoA ligase activity"/>
    <property type="evidence" value="ECO:0007669"/>
    <property type="project" value="UniProtKB-UniRule"/>
</dbReference>
<proteinExistence type="inferred from homology"/>
<feature type="binding site" evidence="6">
    <location>
        <position position="536"/>
    </location>
    <ligand>
        <name>Mg(2+)</name>
        <dbReference type="ChEBI" id="CHEBI:18420"/>
    </ligand>
</feature>
<keyword evidence="6" id="KW-0460">Magnesium</keyword>
<feature type="binding site" evidence="6">
    <location>
        <position position="499"/>
    </location>
    <ligand>
        <name>ATP</name>
        <dbReference type="ChEBI" id="CHEBI:30616"/>
    </ligand>
</feature>
<feature type="domain" description="AMP-dependent synthetase/ligase" evidence="7">
    <location>
        <begin position="82"/>
        <end position="467"/>
    </location>
</feature>
<comment type="similarity">
    <text evidence="1 6">Belongs to the ATP-dependent AMP-binding enzyme family.</text>
</comment>
<dbReference type="FunFam" id="3.40.50.12780:FF:000001">
    <property type="entry name" value="Acetyl-coenzyme A synthetase"/>
    <property type="match status" value="1"/>
</dbReference>
<dbReference type="RefSeq" id="WP_135414373.1">
    <property type="nucleotide sequence ID" value="NZ_SRLB01000006.1"/>
</dbReference>
<evidence type="ECO:0000259" key="9">
    <source>
        <dbReference type="Pfam" id="PF16177"/>
    </source>
</evidence>
<dbReference type="Pfam" id="PF13193">
    <property type="entry name" value="AMP-binding_C"/>
    <property type="match status" value="1"/>
</dbReference>
<feature type="binding site" evidence="6">
    <location>
        <position position="583"/>
    </location>
    <ligand>
        <name>CoA</name>
        <dbReference type="ChEBI" id="CHEBI:57287"/>
    </ligand>
</feature>
<feature type="modified residue" description="N6-acetyllysine" evidence="6">
    <location>
        <position position="608"/>
    </location>
</feature>
<dbReference type="EC" id="6.2.1.1" evidence="6"/>
<keyword evidence="3 6" id="KW-0547">Nucleotide-binding</keyword>